<dbReference type="Proteomes" id="UP000694251">
    <property type="component" value="Chromosome 13"/>
</dbReference>
<dbReference type="Pfam" id="PF17919">
    <property type="entry name" value="RT_RNaseH_2"/>
    <property type="match status" value="1"/>
</dbReference>
<protein>
    <submittedName>
        <fullName evidence="19">Chromo/chromo shadow domain</fullName>
    </submittedName>
</protein>
<keyword evidence="5" id="KW-0479">Metal-binding</keyword>
<dbReference type="PANTHER" id="PTHR37984">
    <property type="entry name" value="PROTEIN CBG26694"/>
    <property type="match status" value="1"/>
</dbReference>
<dbReference type="InterPro" id="IPR056924">
    <property type="entry name" value="SH3_Tf2-1"/>
</dbReference>
<keyword evidence="4" id="KW-0540">Nuclease</keyword>
<dbReference type="GO" id="GO:0003677">
    <property type="term" value="F:DNA binding"/>
    <property type="evidence" value="ECO:0007669"/>
    <property type="project" value="UniProtKB-KW"/>
</dbReference>
<keyword evidence="15" id="KW-0511">Multifunctional enzyme</keyword>
<evidence type="ECO:0000256" key="9">
    <source>
        <dbReference type="ARBA" id="ARBA00022842"/>
    </source>
</evidence>
<keyword evidence="1" id="KW-0645">Protease</keyword>
<evidence type="ECO:0000256" key="12">
    <source>
        <dbReference type="ARBA" id="ARBA00022932"/>
    </source>
</evidence>
<dbReference type="CDD" id="cd09274">
    <property type="entry name" value="RNase_HI_RT_Ty3"/>
    <property type="match status" value="1"/>
</dbReference>
<sequence>MPKFDGSNAYDWLSKVERFFRVGRYSDFDKLDLVALSLEGDVLKWFNWEMTRREFNSWDEFRRRLFSRFGAAPEESPGNRLFAIKQKGSISAYVTEFEELSAQVVGLSDSHLEQIFYNGLKTEMKEVLKLKDPIGLENQKTAVLRMETSSFCQLLSEKPSRPWGAQKTFTSKPVTTYTQPRPLLLQNGENQNTGQNAIVPAAKPPAIQPRQRHTAEELDAMRSKGICFKCKGKYVRGHVCPLKELQILTVVEGLELEVLDEDYSDAEVIVHDQEPVLCCLSLNSFLGRHSPKTIKLMGLIGKAKVVIMIDSGASHNFITPSVVSKLRLKVSSDTNMEVLLGNGTSVHGSGTCRNVQFQLSGVQFQSDFVSLELGNVDIILGMQWLETLGTCVVDWKKQEWSFFYDGKLVKLVGDTSLHAPPLLLQPFEVHVKPLHQLQEQQGVNLAQLSCKDKPIPVEISVVLGTFTPVFAMPTGLPPMRGQEHAIVLKQGVQAITVRPYRYPHATKETMEKMVDDMLVGGIIRPSSSPFSSPVLLVKKKDSSWRFCVDYRALNRATIPDKYPIPVIDQLLDELHGAVIFSKIDLRSGYHQIRMREEDIEKTAFRTLEGHYEFLVMPFGLTNAPATFQALMNKVFKPFLRKFVLVFFDDILVCSNSVESHVEHLKQVLQLLQDHQLFANAKKCSFGVSQVEYLGHIISEAGVATDAAKTANMLQWPTPVNIKQLRGFLGLTGYYRKFVKGYGAIAKPLTDLLKKDNFTWSETAQVAFDTLKKAMATAPVLGLPEFDKPFVLETDASGTGVGAVLLQNKRPLAYFSHALTAREQLKPAYERELMAVVMAVLKWKHYLMGNKCEIHTDQRSLKFLLEQKEVNLEYQKWLTKLLGFDLDIVYKPGVDNKAADGLSRIPHSISALLMAVTVPTVIQLQDLYKEVDTDAHIQEIVSKLRDKTLLGTHYHLVDGRLWYKQRMVIPKTSTFIPVILYEHHDSSIGGHAGILKTLKRVQAVFQWEGMQKDIQKYVAACTVCQKHKYSTLSPAGLLQPLPIPKAVWEDISLDFIEGLPTSEGVNVILVVVDKLSKSAHFMGLKHPFKAIDVANKFVSEVVRLHGFPKTIVSDRDKIFLGNVWRDMFRLSGTKLKFSTAYHPQTDGQTEVLNRCLETYLRCFASSHPRTWHRYLAWAEFSYNTSFHSAIKTSPFKVVYGRDPPQLLRFEPGSTEIWDLEVQLRERDVMLLHIQHNLQRAQDIMKRNADKKRRDVEFAVGDWVYLKLQPYRQLSVVHRINQKLAAKFFGPFPVIERIGMVAYRLKLPLGSKIHDVFHVSQLKAVIGDHQHVQSVDPPELLEEDLWIPETILEVRFDEVGRREFLIQWQNRDVSENSWMFSKDFVRLYPSFKLEDKLIFGEGSIDTVHQAYFRKKKNKLAVEGCDDVASVEAQTEDSH</sequence>
<feature type="domain" description="Reverse transcriptase" evidence="17">
    <location>
        <begin position="518"/>
        <end position="697"/>
    </location>
</feature>
<name>A0A8T1XZ22_ARASU</name>
<keyword evidence="6" id="KW-0064">Aspartyl protease</keyword>
<organism evidence="19 20">
    <name type="scientific">Arabidopsis suecica</name>
    <name type="common">Swedish thale-cress</name>
    <name type="synonym">Cardaminopsis suecica</name>
    <dbReference type="NCBI Taxonomy" id="45249"/>
    <lineage>
        <taxon>Eukaryota</taxon>
        <taxon>Viridiplantae</taxon>
        <taxon>Streptophyta</taxon>
        <taxon>Embryophyta</taxon>
        <taxon>Tracheophyta</taxon>
        <taxon>Spermatophyta</taxon>
        <taxon>Magnoliopsida</taxon>
        <taxon>eudicotyledons</taxon>
        <taxon>Gunneridae</taxon>
        <taxon>Pentapetalae</taxon>
        <taxon>rosids</taxon>
        <taxon>malvids</taxon>
        <taxon>Brassicales</taxon>
        <taxon>Brassicaceae</taxon>
        <taxon>Camelineae</taxon>
        <taxon>Arabidopsis</taxon>
    </lineage>
</organism>
<dbReference type="FunFam" id="3.10.20.370:FF:000001">
    <property type="entry name" value="Retrovirus-related Pol polyprotein from transposon 17.6-like protein"/>
    <property type="match status" value="1"/>
</dbReference>
<dbReference type="CDD" id="cd00303">
    <property type="entry name" value="retropepsin_like"/>
    <property type="match status" value="1"/>
</dbReference>
<evidence type="ECO:0000256" key="10">
    <source>
        <dbReference type="ARBA" id="ARBA00022908"/>
    </source>
</evidence>
<dbReference type="GO" id="GO:0004519">
    <property type="term" value="F:endonuclease activity"/>
    <property type="evidence" value="ECO:0007669"/>
    <property type="project" value="UniProtKB-KW"/>
</dbReference>
<evidence type="ECO:0000256" key="2">
    <source>
        <dbReference type="ARBA" id="ARBA00022679"/>
    </source>
</evidence>
<dbReference type="EMBL" id="JAEFBJ010000013">
    <property type="protein sequence ID" value="KAG7537173.1"/>
    <property type="molecule type" value="Genomic_DNA"/>
</dbReference>
<evidence type="ECO:0000256" key="8">
    <source>
        <dbReference type="ARBA" id="ARBA00022801"/>
    </source>
</evidence>
<evidence type="ECO:0000313" key="20">
    <source>
        <dbReference type="Proteomes" id="UP000694251"/>
    </source>
</evidence>
<reference evidence="19 20" key="1">
    <citation type="submission" date="2020-12" db="EMBL/GenBank/DDBJ databases">
        <title>Concerted genomic and epigenomic changes stabilize Arabidopsis allopolyploids.</title>
        <authorList>
            <person name="Chen Z."/>
        </authorList>
    </citation>
    <scope>NUCLEOTIDE SEQUENCE [LARGE SCALE GENOMIC DNA]</scope>
    <source>
        <strain evidence="19">As9502</strain>
        <tissue evidence="19">Leaf</tissue>
    </source>
</reference>
<dbReference type="InterPro" id="IPR000477">
    <property type="entry name" value="RT_dom"/>
</dbReference>
<feature type="domain" description="Chromo" evidence="16">
    <location>
        <begin position="1344"/>
        <end position="1376"/>
    </location>
</feature>
<dbReference type="Pfam" id="PF24626">
    <property type="entry name" value="SH3_Tf2-1"/>
    <property type="match status" value="1"/>
</dbReference>
<dbReference type="InterPro" id="IPR000953">
    <property type="entry name" value="Chromo/chromo_shadow_dom"/>
</dbReference>
<dbReference type="Pfam" id="PF17921">
    <property type="entry name" value="Integrase_H2C2"/>
    <property type="match status" value="1"/>
</dbReference>
<keyword evidence="11" id="KW-0695">RNA-directed DNA polymerase</keyword>
<evidence type="ECO:0000256" key="3">
    <source>
        <dbReference type="ARBA" id="ARBA00022695"/>
    </source>
</evidence>
<dbReference type="InterPro" id="IPR001584">
    <property type="entry name" value="Integrase_cat-core"/>
</dbReference>
<dbReference type="GO" id="GO:0003964">
    <property type="term" value="F:RNA-directed DNA polymerase activity"/>
    <property type="evidence" value="ECO:0007669"/>
    <property type="project" value="UniProtKB-KW"/>
</dbReference>
<dbReference type="InterPro" id="IPR050951">
    <property type="entry name" value="Retrovirus_Pol_polyprotein"/>
</dbReference>
<evidence type="ECO:0000256" key="5">
    <source>
        <dbReference type="ARBA" id="ARBA00022723"/>
    </source>
</evidence>
<dbReference type="InterPro" id="IPR041577">
    <property type="entry name" value="RT_RNaseH_2"/>
</dbReference>
<dbReference type="PROSITE" id="PS50994">
    <property type="entry name" value="INTEGRASE"/>
    <property type="match status" value="1"/>
</dbReference>
<feature type="domain" description="Integrase catalytic" evidence="18">
    <location>
        <begin position="1037"/>
        <end position="1201"/>
    </location>
</feature>
<proteinExistence type="predicted"/>
<gene>
    <name evidence="19" type="ORF">ISN44_As13g010960</name>
</gene>
<keyword evidence="2" id="KW-0808">Transferase</keyword>
<dbReference type="Pfam" id="PF08284">
    <property type="entry name" value="RVP_2"/>
    <property type="match status" value="1"/>
</dbReference>
<keyword evidence="12" id="KW-0239">DNA-directed DNA polymerase</keyword>
<keyword evidence="20" id="KW-1185">Reference proteome</keyword>
<dbReference type="FunFam" id="3.10.10.10:FF:000007">
    <property type="entry name" value="Retrovirus-related Pol polyprotein from transposon 17.6-like Protein"/>
    <property type="match status" value="1"/>
</dbReference>
<dbReference type="Pfam" id="PF03732">
    <property type="entry name" value="Retrotrans_gag"/>
    <property type="match status" value="1"/>
</dbReference>
<accession>A0A8T1XZ22</accession>
<evidence type="ECO:0000256" key="7">
    <source>
        <dbReference type="ARBA" id="ARBA00022759"/>
    </source>
</evidence>
<evidence type="ECO:0000313" key="19">
    <source>
        <dbReference type="EMBL" id="KAG7537173.1"/>
    </source>
</evidence>
<evidence type="ECO:0000256" key="15">
    <source>
        <dbReference type="ARBA" id="ARBA00023268"/>
    </source>
</evidence>
<dbReference type="CDD" id="cd01647">
    <property type="entry name" value="RT_LTR"/>
    <property type="match status" value="1"/>
</dbReference>
<evidence type="ECO:0000259" key="17">
    <source>
        <dbReference type="PROSITE" id="PS50878"/>
    </source>
</evidence>
<keyword evidence="7" id="KW-0255">Endonuclease</keyword>
<dbReference type="FunFam" id="1.10.340.70:FF:000001">
    <property type="entry name" value="Retrovirus-related Pol polyprotein from transposon gypsy-like Protein"/>
    <property type="match status" value="1"/>
</dbReference>
<dbReference type="FunFam" id="3.30.70.270:FF:000020">
    <property type="entry name" value="Transposon Tf2-6 polyprotein-like Protein"/>
    <property type="match status" value="1"/>
</dbReference>
<dbReference type="GO" id="GO:0004190">
    <property type="term" value="F:aspartic-type endopeptidase activity"/>
    <property type="evidence" value="ECO:0007669"/>
    <property type="project" value="UniProtKB-KW"/>
</dbReference>
<comment type="caution">
    <text evidence="19">The sequence shown here is derived from an EMBL/GenBank/DDBJ whole genome shotgun (WGS) entry which is preliminary data.</text>
</comment>
<dbReference type="InterPro" id="IPR041588">
    <property type="entry name" value="Integrase_H2C2"/>
</dbReference>
<keyword evidence="14" id="KW-0233">DNA recombination</keyword>
<dbReference type="OrthoDB" id="2013610at2759"/>
<keyword evidence="13" id="KW-0238">DNA-binding</keyword>
<dbReference type="GO" id="GO:0046872">
    <property type="term" value="F:metal ion binding"/>
    <property type="evidence" value="ECO:0007669"/>
    <property type="project" value="UniProtKB-KW"/>
</dbReference>
<evidence type="ECO:0000256" key="14">
    <source>
        <dbReference type="ARBA" id="ARBA00023172"/>
    </source>
</evidence>
<evidence type="ECO:0000259" key="18">
    <source>
        <dbReference type="PROSITE" id="PS50994"/>
    </source>
</evidence>
<dbReference type="InterPro" id="IPR005162">
    <property type="entry name" value="Retrotrans_gag_dom"/>
</dbReference>
<evidence type="ECO:0000256" key="11">
    <source>
        <dbReference type="ARBA" id="ARBA00022918"/>
    </source>
</evidence>
<dbReference type="GO" id="GO:0015074">
    <property type="term" value="P:DNA integration"/>
    <property type="evidence" value="ECO:0007669"/>
    <property type="project" value="UniProtKB-KW"/>
</dbReference>
<dbReference type="GO" id="GO:0006310">
    <property type="term" value="P:DNA recombination"/>
    <property type="evidence" value="ECO:0007669"/>
    <property type="project" value="UniProtKB-KW"/>
</dbReference>
<evidence type="ECO:0000256" key="13">
    <source>
        <dbReference type="ARBA" id="ARBA00023125"/>
    </source>
</evidence>
<dbReference type="GO" id="GO:0003887">
    <property type="term" value="F:DNA-directed DNA polymerase activity"/>
    <property type="evidence" value="ECO:0007669"/>
    <property type="project" value="UniProtKB-KW"/>
</dbReference>
<evidence type="ECO:0000259" key="16">
    <source>
        <dbReference type="PROSITE" id="PS50013"/>
    </source>
</evidence>
<evidence type="ECO:0000256" key="4">
    <source>
        <dbReference type="ARBA" id="ARBA00022722"/>
    </source>
</evidence>
<keyword evidence="10" id="KW-0229">DNA integration</keyword>
<evidence type="ECO:0000256" key="6">
    <source>
        <dbReference type="ARBA" id="ARBA00022750"/>
    </source>
</evidence>
<evidence type="ECO:0000256" key="1">
    <source>
        <dbReference type="ARBA" id="ARBA00022670"/>
    </source>
</evidence>
<dbReference type="Pfam" id="PF00078">
    <property type="entry name" value="RVT_1"/>
    <property type="match status" value="1"/>
</dbReference>
<keyword evidence="9" id="KW-0460">Magnesium</keyword>
<keyword evidence="8" id="KW-0378">Hydrolase</keyword>
<dbReference type="GO" id="GO:0006508">
    <property type="term" value="P:proteolysis"/>
    <property type="evidence" value="ECO:0007669"/>
    <property type="project" value="UniProtKB-KW"/>
</dbReference>
<dbReference type="PROSITE" id="PS50013">
    <property type="entry name" value="CHROMO_2"/>
    <property type="match status" value="1"/>
</dbReference>
<dbReference type="PANTHER" id="PTHR37984:SF5">
    <property type="entry name" value="PROTEIN NYNRIN-LIKE"/>
    <property type="match status" value="1"/>
</dbReference>
<dbReference type="PROSITE" id="PS50878">
    <property type="entry name" value="RT_POL"/>
    <property type="match status" value="1"/>
</dbReference>
<keyword evidence="3" id="KW-0548">Nucleotidyltransferase</keyword>